<dbReference type="Gene3D" id="1.20.5.3310">
    <property type="match status" value="1"/>
</dbReference>
<evidence type="ECO:0000256" key="4">
    <source>
        <dbReference type="ARBA" id="ARBA00022519"/>
    </source>
</evidence>
<comment type="similarity">
    <text evidence="10">Belongs to the TatA/E family.</text>
</comment>
<keyword evidence="15" id="KW-1185">Reference proteome</keyword>
<keyword evidence="8 10" id="KW-0811">Translocation</keyword>
<dbReference type="Proteomes" id="UP001469089">
    <property type="component" value="Unassembled WGS sequence"/>
</dbReference>
<dbReference type="PANTHER" id="PTHR42982:SF1">
    <property type="entry name" value="SEC-INDEPENDENT PROTEIN TRANSLOCASE PROTEIN TATA"/>
    <property type="match status" value="1"/>
</dbReference>
<evidence type="ECO:0000256" key="5">
    <source>
        <dbReference type="ARBA" id="ARBA00022692"/>
    </source>
</evidence>
<keyword evidence="5 10" id="KW-0812">Transmembrane</keyword>
<reference evidence="13 14" key="1">
    <citation type="submission" date="2017-01" db="EMBL/GenBank/DDBJ databases">
        <title>Whole-Genome Shotgun Sequencing of Two beta-Proteobacterial Species in Search of the Bulgecin Biosynthetic Cluster.</title>
        <authorList>
            <person name="Horsman M.E."/>
            <person name="Marous D.R."/>
            <person name="Li R."/>
            <person name="Oliver R.A."/>
            <person name="Byun B."/>
            <person name="Emrich S.J."/>
            <person name="Boggess B."/>
            <person name="Townsend C.A."/>
            <person name="Mobashery S."/>
        </authorList>
    </citation>
    <scope>NUCLEOTIDE SEQUENCE [LARGE SCALE GENOMIC DNA]</scope>
    <source>
        <strain evidence="13 14">ATCC 31363</strain>
    </source>
</reference>
<comment type="caution">
    <text evidence="13">The sequence shown here is derived from an EMBL/GenBank/DDBJ whole genome shotgun (WGS) entry which is preliminary data.</text>
</comment>
<keyword evidence="9 10" id="KW-0472">Membrane</keyword>
<dbReference type="InterPro" id="IPR006312">
    <property type="entry name" value="TatA/E"/>
</dbReference>
<keyword evidence="4" id="KW-0997">Cell inner membrane</keyword>
<evidence type="ECO:0000313" key="15">
    <source>
        <dbReference type="Proteomes" id="UP001469089"/>
    </source>
</evidence>
<dbReference type="GO" id="GO:0043953">
    <property type="term" value="P:protein transport by the Tat complex"/>
    <property type="evidence" value="ECO:0007669"/>
    <property type="project" value="UniProtKB-UniRule"/>
</dbReference>
<comment type="subunit">
    <text evidence="10">The Tat system comprises two distinct complexes: a TatABC complex, containing multiple copies of TatA, TatB and TatC subunits, and a separate TatA complex, containing only TatA subunits. Substrates initially bind to the TatABC complex, which probably triggers association of the separate TatA complex to form the active translocon.</text>
</comment>
<dbReference type="NCBIfam" id="TIGR01411">
    <property type="entry name" value="tatAE"/>
    <property type="match status" value="1"/>
</dbReference>
<keyword evidence="7 10" id="KW-1133">Transmembrane helix</keyword>
<protein>
    <recommendedName>
        <fullName evidence="10">Sec-independent protein translocase protein TatA</fullName>
    </recommendedName>
</protein>
<evidence type="ECO:0000256" key="8">
    <source>
        <dbReference type="ARBA" id="ARBA00023010"/>
    </source>
</evidence>
<comment type="subcellular location">
    <subcellularLocation>
        <location evidence="1 10">Cell membrane</location>
        <topology evidence="1 10">Single-pass membrane protein</topology>
    </subcellularLocation>
</comment>
<dbReference type="GO" id="GO:0033281">
    <property type="term" value="C:TAT protein transport complex"/>
    <property type="evidence" value="ECO:0007669"/>
    <property type="project" value="UniProtKB-UniRule"/>
</dbReference>
<gene>
    <name evidence="10 12" type="primary">tatA</name>
    <name evidence="13" type="ORF">BWP39_27405</name>
    <name evidence="12" type="ORF">N0A02_32785</name>
</gene>
<dbReference type="AlphaFoldDB" id="A0A2A4ESM4"/>
<organism evidence="13 14">
    <name type="scientific">Paraburkholderia acidicola</name>
    <dbReference type="NCBI Taxonomy" id="1912599"/>
    <lineage>
        <taxon>Bacteria</taxon>
        <taxon>Pseudomonadati</taxon>
        <taxon>Pseudomonadota</taxon>
        <taxon>Betaproteobacteria</taxon>
        <taxon>Burkholderiales</taxon>
        <taxon>Burkholderiaceae</taxon>
        <taxon>Paraburkholderia</taxon>
    </lineage>
</organism>
<dbReference type="EMBL" id="MTZV01000006">
    <property type="protein sequence ID" value="PCE23408.1"/>
    <property type="molecule type" value="Genomic_DNA"/>
</dbReference>
<evidence type="ECO:0000256" key="7">
    <source>
        <dbReference type="ARBA" id="ARBA00022989"/>
    </source>
</evidence>
<feature type="transmembrane region" description="Helical" evidence="10">
    <location>
        <begin position="6"/>
        <end position="22"/>
    </location>
</feature>
<evidence type="ECO:0000313" key="12">
    <source>
        <dbReference type="EMBL" id="MEQ5844244.1"/>
    </source>
</evidence>
<sequence length="68" mass="7002">MGSISIWHWLIVALIVSLVFGTRKLRTAGGDLGAAIRGFKDAVNAETAGGPQSPVATVADADAHTADR</sequence>
<dbReference type="RefSeq" id="WP_096725352.1">
    <property type="nucleotide sequence ID" value="NZ_JAOALG010000002.1"/>
</dbReference>
<dbReference type="EMBL" id="JAOALG010000002">
    <property type="protein sequence ID" value="MEQ5844244.1"/>
    <property type="molecule type" value="Genomic_DNA"/>
</dbReference>
<evidence type="ECO:0000256" key="6">
    <source>
        <dbReference type="ARBA" id="ARBA00022927"/>
    </source>
</evidence>
<evidence type="ECO:0000256" key="3">
    <source>
        <dbReference type="ARBA" id="ARBA00022475"/>
    </source>
</evidence>
<dbReference type="HAMAP" id="MF_00236">
    <property type="entry name" value="TatA_E"/>
    <property type="match status" value="1"/>
</dbReference>
<evidence type="ECO:0000256" key="9">
    <source>
        <dbReference type="ARBA" id="ARBA00023136"/>
    </source>
</evidence>
<dbReference type="Proteomes" id="UP000218022">
    <property type="component" value="Unassembled WGS sequence"/>
</dbReference>
<evidence type="ECO:0000256" key="1">
    <source>
        <dbReference type="ARBA" id="ARBA00004162"/>
    </source>
</evidence>
<evidence type="ECO:0000313" key="13">
    <source>
        <dbReference type="EMBL" id="PCE23408.1"/>
    </source>
</evidence>
<reference evidence="12" key="2">
    <citation type="submission" date="2022-09" db="EMBL/GenBank/DDBJ databases">
        <authorList>
            <person name="Fergusson C."/>
            <person name="Paulo B.S."/>
            <person name="Eustaquio A.S."/>
            <person name="Linington R."/>
        </authorList>
    </citation>
    <scope>NUCLEOTIDE SEQUENCE</scope>
    <source>
        <strain evidence="12">RL17-338-BIF-B</strain>
    </source>
</reference>
<keyword evidence="3 10" id="KW-1003">Cell membrane</keyword>
<proteinExistence type="inferred from homology"/>
<evidence type="ECO:0000313" key="14">
    <source>
        <dbReference type="Proteomes" id="UP000218022"/>
    </source>
</evidence>
<dbReference type="Pfam" id="PF02416">
    <property type="entry name" value="TatA_B_E"/>
    <property type="match status" value="1"/>
</dbReference>
<evidence type="ECO:0000256" key="11">
    <source>
        <dbReference type="SAM" id="MobiDB-lite"/>
    </source>
</evidence>
<feature type="region of interest" description="Disordered" evidence="11">
    <location>
        <begin position="47"/>
        <end position="68"/>
    </location>
</feature>
<reference evidence="12 15" key="3">
    <citation type="journal article" date="2024" name="Chem. Sci.">
        <title>Discovery of a lagriamide polyketide by integrated genome mining, isotopic labeling, and untargeted metabolomics.</title>
        <authorList>
            <person name="Fergusson C.H."/>
            <person name="Saulog J."/>
            <person name="Paulo B.S."/>
            <person name="Wilson D.M."/>
            <person name="Liu D.Y."/>
            <person name="Morehouse N.J."/>
            <person name="Waterworth S."/>
            <person name="Barkei J."/>
            <person name="Gray C.A."/>
            <person name="Kwan J.C."/>
            <person name="Eustaquio A.S."/>
            <person name="Linington R.G."/>
        </authorList>
    </citation>
    <scope>NUCLEOTIDE SEQUENCE [LARGE SCALE GENOMIC DNA]</scope>
    <source>
        <strain evidence="12 15">RL17-338-BIF-B</strain>
    </source>
</reference>
<keyword evidence="2 10" id="KW-0813">Transport</keyword>
<dbReference type="GO" id="GO:0008320">
    <property type="term" value="F:protein transmembrane transporter activity"/>
    <property type="evidence" value="ECO:0007669"/>
    <property type="project" value="UniProtKB-UniRule"/>
</dbReference>
<dbReference type="PANTHER" id="PTHR42982">
    <property type="entry name" value="SEC-INDEPENDENT PROTEIN TRANSLOCASE PROTEIN TATA"/>
    <property type="match status" value="1"/>
</dbReference>
<dbReference type="NCBIfam" id="NF002813">
    <property type="entry name" value="PRK02958.1"/>
    <property type="match status" value="1"/>
</dbReference>
<keyword evidence="6 10" id="KW-0653">Protein transport</keyword>
<evidence type="ECO:0000256" key="10">
    <source>
        <dbReference type="HAMAP-Rule" id="MF_00236"/>
    </source>
</evidence>
<name>A0A2A4ESM4_9BURK</name>
<evidence type="ECO:0000256" key="2">
    <source>
        <dbReference type="ARBA" id="ARBA00022448"/>
    </source>
</evidence>
<comment type="function">
    <text evidence="10">Part of the twin-arginine translocation (Tat) system that transports large folded proteins containing a characteristic twin-arginine motif in their signal peptide across membranes. TatA could form the protein-conducting channel of the Tat system.</text>
</comment>
<dbReference type="OrthoDB" id="7066617at2"/>
<dbReference type="InterPro" id="IPR003369">
    <property type="entry name" value="TatA/B/E"/>
</dbReference>
<accession>A0A2A4ESM4</accession>